<keyword evidence="2" id="KW-0732">Signal</keyword>
<dbReference type="Pfam" id="PF02469">
    <property type="entry name" value="Fasciclin"/>
    <property type="match status" value="1"/>
</dbReference>
<dbReference type="Proteomes" id="UP000240493">
    <property type="component" value="Unassembled WGS sequence"/>
</dbReference>
<evidence type="ECO:0000313" key="4">
    <source>
        <dbReference type="EMBL" id="PTB46707.1"/>
    </source>
</evidence>
<evidence type="ECO:0000259" key="3">
    <source>
        <dbReference type="PROSITE" id="PS50213"/>
    </source>
</evidence>
<dbReference type="PROSITE" id="PS50213">
    <property type="entry name" value="FAS1"/>
    <property type="match status" value="1"/>
</dbReference>
<organism evidence="4 5">
    <name type="scientific">Trichoderma asperellum (strain ATCC 204424 / CBS 433.97 / NBRC 101777)</name>
    <dbReference type="NCBI Taxonomy" id="1042311"/>
    <lineage>
        <taxon>Eukaryota</taxon>
        <taxon>Fungi</taxon>
        <taxon>Dikarya</taxon>
        <taxon>Ascomycota</taxon>
        <taxon>Pezizomycotina</taxon>
        <taxon>Sordariomycetes</taxon>
        <taxon>Hypocreomycetidae</taxon>
        <taxon>Hypocreales</taxon>
        <taxon>Hypocreaceae</taxon>
        <taxon>Trichoderma</taxon>
    </lineage>
</organism>
<feature type="domain" description="FAS1" evidence="3">
    <location>
        <begin position="182"/>
        <end position="308"/>
    </location>
</feature>
<reference evidence="4 5" key="1">
    <citation type="submission" date="2016-07" db="EMBL/GenBank/DDBJ databases">
        <title>Multiple horizontal gene transfer events from other fungi enriched the ability of initially mycotrophic Trichoderma (Ascomycota) to feed on dead plant biomass.</title>
        <authorList>
            <consortium name="DOE Joint Genome Institute"/>
            <person name="Aerts A."/>
            <person name="Atanasova L."/>
            <person name="Chenthamara K."/>
            <person name="Zhang J."/>
            <person name="Grujic M."/>
            <person name="Henrissat B."/>
            <person name="Kuo A."/>
            <person name="Salamov A."/>
            <person name="Lipzen A."/>
            <person name="Labutti K."/>
            <person name="Barry K."/>
            <person name="Miao Y."/>
            <person name="Rahimi M.J."/>
            <person name="Shen Q."/>
            <person name="Grigoriev I.V."/>
            <person name="Kubicek C.P."/>
            <person name="Druzhinina I.S."/>
        </authorList>
    </citation>
    <scope>NUCLEOTIDE SEQUENCE [LARGE SCALE GENOMIC DNA]</scope>
    <source>
        <strain evidence="4 5">CBS 433.97</strain>
    </source>
</reference>
<dbReference type="AlphaFoldDB" id="A0A2T3ZPK4"/>
<keyword evidence="5" id="KW-1185">Reference proteome</keyword>
<evidence type="ECO:0000313" key="5">
    <source>
        <dbReference type="Proteomes" id="UP000240493"/>
    </source>
</evidence>
<feature type="compositionally biased region" description="Polar residues" evidence="1">
    <location>
        <begin position="96"/>
        <end position="110"/>
    </location>
</feature>
<dbReference type="EMBL" id="KZ679256">
    <property type="protein sequence ID" value="PTB46707.1"/>
    <property type="molecule type" value="Genomic_DNA"/>
</dbReference>
<dbReference type="OrthoDB" id="286301at2759"/>
<protein>
    <recommendedName>
        <fullName evidence="3">FAS1 domain-containing protein</fullName>
    </recommendedName>
</protein>
<evidence type="ECO:0000256" key="1">
    <source>
        <dbReference type="SAM" id="MobiDB-lite"/>
    </source>
</evidence>
<accession>A0A2T3ZPK4</accession>
<dbReference type="PANTHER" id="PTHR10900:SF77">
    <property type="entry name" value="FI19380P1"/>
    <property type="match status" value="1"/>
</dbReference>
<feature type="chain" id="PRO_5015684634" description="FAS1 domain-containing protein" evidence="2">
    <location>
        <begin position="20"/>
        <end position="343"/>
    </location>
</feature>
<sequence>MRGQSLAALLLGLSTSVFAEPLIDVLVASGAANFATFIQSDPDVLAKYLSGQIKTVFAPSDLVPPPASLARRAPSPADVAKAEIQGSKELADLKTASGSKPGSVIPTGTDSPGLGGQPQVVTSDTRPENVTNPTRRWTSSSNLTGPSLLRISSGLGNIANIIHADIPFDGGVVHITDNYFTLPVSISSTAQALGQTTFSNLISGSNLTKSLESTQFATVFLPSNAAFAAASVGPSISSSTASLISNHVVGGFAGYLPVLKDGAALTTQKGQTLIISIRNGIYYVNEAKIIQANIITENGVVHIIDKVLSPLSPPPLSSSGMLSKTVSFMCVIGAVAGALMSPF</sequence>
<evidence type="ECO:0000256" key="2">
    <source>
        <dbReference type="SAM" id="SignalP"/>
    </source>
</evidence>
<dbReference type="SMART" id="SM00554">
    <property type="entry name" value="FAS1"/>
    <property type="match status" value="1"/>
</dbReference>
<dbReference type="PANTHER" id="PTHR10900">
    <property type="entry name" value="PERIOSTIN-RELATED"/>
    <property type="match status" value="1"/>
</dbReference>
<dbReference type="InterPro" id="IPR036378">
    <property type="entry name" value="FAS1_dom_sf"/>
</dbReference>
<feature type="region of interest" description="Disordered" evidence="1">
    <location>
        <begin position="90"/>
        <end position="143"/>
    </location>
</feature>
<dbReference type="STRING" id="1042311.A0A2T3ZPK4"/>
<proteinExistence type="predicted"/>
<dbReference type="InterPro" id="IPR000782">
    <property type="entry name" value="FAS1_domain"/>
</dbReference>
<name>A0A2T3ZPK4_TRIA4</name>
<dbReference type="InterPro" id="IPR050904">
    <property type="entry name" value="Adhesion/Biosynth-related"/>
</dbReference>
<feature type="signal peptide" evidence="2">
    <location>
        <begin position="1"/>
        <end position="19"/>
    </location>
</feature>
<feature type="compositionally biased region" description="Polar residues" evidence="1">
    <location>
        <begin position="119"/>
        <end position="143"/>
    </location>
</feature>
<gene>
    <name evidence="4" type="ORF">M441DRAFT_75528</name>
</gene>
<dbReference type="Gene3D" id="2.30.180.10">
    <property type="entry name" value="FAS1 domain"/>
    <property type="match status" value="1"/>
</dbReference>
<dbReference type="SUPFAM" id="SSF82153">
    <property type="entry name" value="FAS1 domain"/>
    <property type="match status" value="1"/>
</dbReference>